<organism evidence="11 12">
    <name type="scientific">Cohnella kolymensis</name>
    <dbReference type="NCBI Taxonomy" id="1590652"/>
    <lineage>
        <taxon>Bacteria</taxon>
        <taxon>Bacillati</taxon>
        <taxon>Bacillota</taxon>
        <taxon>Bacilli</taxon>
        <taxon>Bacillales</taxon>
        <taxon>Paenibacillaceae</taxon>
        <taxon>Cohnella</taxon>
    </lineage>
</organism>
<dbReference type="PROSITE" id="PS50110">
    <property type="entry name" value="RESPONSE_REGULATORY"/>
    <property type="match status" value="1"/>
</dbReference>
<evidence type="ECO:0000256" key="3">
    <source>
        <dbReference type="ARBA" id="ARBA00022553"/>
    </source>
</evidence>
<dbReference type="SMART" id="SM00448">
    <property type="entry name" value="REC"/>
    <property type="match status" value="1"/>
</dbReference>
<keyword evidence="3 8" id="KW-0597">Phosphoprotein</keyword>
<keyword evidence="6" id="KW-0238">DNA-binding</keyword>
<dbReference type="Pfam" id="PF12833">
    <property type="entry name" value="HTH_18"/>
    <property type="match status" value="1"/>
</dbReference>
<evidence type="ECO:0000256" key="8">
    <source>
        <dbReference type="PROSITE-ProRule" id="PRU00169"/>
    </source>
</evidence>
<dbReference type="SUPFAM" id="SSF46689">
    <property type="entry name" value="Homeodomain-like"/>
    <property type="match status" value="2"/>
</dbReference>
<evidence type="ECO:0000256" key="4">
    <source>
        <dbReference type="ARBA" id="ARBA00023012"/>
    </source>
</evidence>
<evidence type="ECO:0000259" key="9">
    <source>
        <dbReference type="PROSITE" id="PS01124"/>
    </source>
</evidence>
<gene>
    <name evidence="11" type="ORF">SD71_00255</name>
</gene>
<dbReference type="Gene3D" id="3.40.50.2300">
    <property type="match status" value="1"/>
</dbReference>
<dbReference type="InterPro" id="IPR018060">
    <property type="entry name" value="HTH_AraC"/>
</dbReference>
<sequence>MSIRVLIVEDEPPIARSLKRMIEGHHNSFAVVSMAMNGREAVGFLEREQVDVVFTDIRMPLMDGIELMSHLNITNPDILKVAISGHQEFEYARKAIQHRAFDYLLKPIAKSDLSVVLENISDLTFGKRIEDKKRHLYELLNRNKPLEQPGLWWHPFYSVAIVCAGPYPLIPDDSMSPAGEFWNERPVLDVLLPLLAETEECWVFDGKTNAEKVIVLGLHDRTRVDVFEQYYGLLLLQEGLFVTMMTSPILQQVGDLGQICPELRSALYQQTVLAHSQFLVCNWIDFKAKQDVHSGILELPDRANIESIVLDIARKNWRGVDLALRDLLSTFAECRIPQIELMHVLSQMANQLVSRMQRAYSITDLDMDIREAVTNAIHYDNLRENLLSIFDSLSEGKKTEEIPRVVMEVELFISRHYTETITNETLAKKFGFVPSYISKLFRTYKGMSPSQYLTNTRIERAKEFMQKQPGLMMKEISELVGFNDPLYFSRVFQKQTGTRPTDYKSK</sequence>
<evidence type="ECO:0000256" key="6">
    <source>
        <dbReference type="ARBA" id="ARBA00023125"/>
    </source>
</evidence>
<dbReference type="Proteomes" id="UP000054526">
    <property type="component" value="Unassembled WGS sequence"/>
</dbReference>
<evidence type="ECO:0000313" key="12">
    <source>
        <dbReference type="Proteomes" id="UP000054526"/>
    </source>
</evidence>
<dbReference type="CDD" id="cd17536">
    <property type="entry name" value="REC_YesN-like"/>
    <property type="match status" value="1"/>
</dbReference>
<dbReference type="InterPro" id="IPR009057">
    <property type="entry name" value="Homeodomain-like_sf"/>
</dbReference>
<dbReference type="InterPro" id="IPR051552">
    <property type="entry name" value="HptR"/>
</dbReference>
<keyword evidence="12" id="KW-1185">Reference proteome</keyword>
<dbReference type="PANTHER" id="PTHR42713:SF3">
    <property type="entry name" value="TRANSCRIPTIONAL REGULATORY PROTEIN HPTR"/>
    <property type="match status" value="1"/>
</dbReference>
<reference evidence="11 12" key="1">
    <citation type="submission" date="2014-12" db="EMBL/GenBank/DDBJ databases">
        <title>Draft genome sequence of Cohnella kolymensis strain B-2846.</title>
        <authorList>
            <person name="Karlyshev A.V."/>
            <person name="Kudryashova E.B."/>
        </authorList>
    </citation>
    <scope>NUCLEOTIDE SEQUENCE [LARGE SCALE GENOMIC DNA]</scope>
    <source>
        <strain evidence="11 12">VKM B-2846</strain>
    </source>
</reference>
<dbReference type="InterPro" id="IPR001789">
    <property type="entry name" value="Sig_transdc_resp-reg_receiver"/>
</dbReference>
<feature type="modified residue" description="4-aspartylphosphate" evidence="8">
    <location>
        <position position="56"/>
    </location>
</feature>
<dbReference type="Pfam" id="PF00072">
    <property type="entry name" value="Response_reg"/>
    <property type="match status" value="1"/>
</dbReference>
<keyword evidence="4" id="KW-0902">Two-component regulatory system</keyword>
<comment type="subcellular location">
    <subcellularLocation>
        <location evidence="1">Cytoplasm</location>
    </subcellularLocation>
</comment>
<evidence type="ECO:0000256" key="5">
    <source>
        <dbReference type="ARBA" id="ARBA00023015"/>
    </source>
</evidence>
<feature type="domain" description="HTH araC/xylS-type" evidence="9">
    <location>
        <begin position="407"/>
        <end position="506"/>
    </location>
</feature>
<protein>
    <recommendedName>
        <fullName evidence="13">AraC family transcriptional regulator</fullName>
    </recommendedName>
</protein>
<keyword evidence="7" id="KW-0804">Transcription</keyword>
<evidence type="ECO:0000256" key="7">
    <source>
        <dbReference type="ARBA" id="ARBA00023163"/>
    </source>
</evidence>
<dbReference type="RefSeq" id="WP_041058258.1">
    <property type="nucleotide sequence ID" value="NZ_JXAL01000001.1"/>
</dbReference>
<dbReference type="Gene3D" id="1.10.10.60">
    <property type="entry name" value="Homeodomain-like"/>
    <property type="match status" value="2"/>
</dbReference>
<proteinExistence type="predicted"/>
<dbReference type="PROSITE" id="PS01124">
    <property type="entry name" value="HTH_ARAC_FAMILY_2"/>
    <property type="match status" value="1"/>
</dbReference>
<dbReference type="PANTHER" id="PTHR42713">
    <property type="entry name" value="HISTIDINE KINASE-RELATED"/>
    <property type="match status" value="1"/>
</dbReference>
<comment type="caution">
    <text evidence="11">The sequence shown here is derived from an EMBL/GenBank/DDBJ whole genome shotgun (WGS) entry which is preliminary data.</text>
</comment>
<dbReference type="InterPro" id="IPR011006">
    <property type="entry name" value="CheY-like_superfamily"/>
</dbReference>
<evidence type="ECO:0008006" key="13">
    <source>
        <dbReference type="Google" id="ProtNLM"/>
    </source>
</evidence>
<dbReference type="SUPFAM" id="SSF52172">
    <property type="entry name" value="CheY-like"/>
    <property type="match status" value="1"/>
</dbReference>
<evidence type="ECO:0000256" key="2">
    <source>
        <dbReference type="ARBA" id="ARBA00022490"/>
    </source>
</evidence>
<dbReference type="SMART" id="SM00342">
    <property type="entry name" value="HTH_ARAC"/>
    <property type="match status" value="1"/>
</dbReference>
<evidence type="ECO:0000313" key="11">
    <source>
        <dbReference type="EMBL" id="KIL37210.1"/>
    </source>
</evidence>
<dbReference type="EMBL" id="JXAL01000001">
    <property type="protein sequence ID" value="KIL37210.1"/>
    <property type="molecule type" value="Genomic_DNA"/>
</dbReference>
<feature type="domain" description="Response regulatory" evidence="10">
    <location>
        <begin position="4"/>
        <end position="121"/>
    </location>
</feature>
<accession>A0ABR5A9B6</accession>
<keyword evidence="5" id="KW-0805">Transcription regulation</keyword>
<name>A0ABR5A9B6_9BACL</name>
<evidence type="ECO:0000259" key="10">
    <source>
        <dbReference type="PROSITE" id="PS50110"/>
    </source>
</evidence>
<evidence type="ECO:0000256" key="1">
    <source>
        <dbReference type="ARBA" id="ARBA00004496"/>
    </source>
</evidence>
<keyword evidence="2" id="KW-0963">Cytoplasm</keyword>